<protein>
    <submittedName>
        <fullName evidence="1">Uncharacterized protein</fullName>
    </submittedName>
</protein>
<name>A0A8T0DEQ3_9TREM</name>
<accession>A0A8T0DEQ3</accession>
<sequence length="93" mass="11039">MNRPPCVHSCSHYHHITSSQAPCDLGWIERFFPIMEPSSDFTLASFQCEFTMRRLLSPQLINVTNKYCCRRLFRFPVLFADNTFLSRRVFDKM</sequence>
<reference evidence="1 2" key="1">
    <citation type="submission" date="2019-07" db="EMBL/GenBank/DDBJ databases">
        <title>Annotation for the trematode Paragonimus westermani.</title>
        <authorList>
            <person name="Choi Y.-J."/>
        </authorList>
    </citation>
    <scope>NUCLEOTIDE SEQUENCE [LARGE SCALE GENOMIC DNA]</scope>
    <source>
        <strain evidence="1">180907_Pwestermani</strain>
    </source>
</reference>
<dbReference type="EMBL" id="JTDF01005358">
    <property type="protein sequence ID" value="KAF8566285.1"/>
    <property type="molecule type" value="Genomic_DNA"/>
</dbReference>
<dbReference type="Proteomes" id="UP000699462">
    <property type="component" value="Unassembled WGS sequence"/>
</dbReference>
<keyword evidence="2" id="KW-1185">Reference proteome</keyword>
<gene>
    <name evidence="1" type="ORF">P879_11128</name>
</gene>
<evidence type="ECO:0000313" key="2">
    <source>
        <dbReference type="Proteomes" id="UP000699462"/>
    </source>
</evidence>
<comment type="caution">
    <text evidence="1">The sequence shown here is derived from an EMBL/GenBank/DDBJ whole genome shotgun (WGS) entry which is preliminary data.</text>
</comment>
<dbReference type="AlphaFoldDB" id="A0A8T0DEQ3"/>
<proteinExistence type="predicted"/>
<organism evidence="1 2">
    <name type="scientific">Paragonimus westermani</name>
    <dbReference type="NCBI Taxonomy" id="34504"/>
    <lineage>
        <taxon>Eukaryota</taxon>
        <taxon>Metazoa</taxon>
        <taxon>Spiralia</taxon>
        <taxon>Lophotrochozoa</taxon>
        <taxon>Platyhelminthes</taxon>
        <taxon>Trematoda</taxon>
        <taxon>Digenea</taxon>
        <taxon>Plagiorchiida</taxon>
        <taxon>Troglotremata</taxon>
        <taxon>Troglotrematidae</taxon>
        <taxon>Paragonimus</taxon>
    </lineage>
</organism>
<evidence type="ECO:0000313" key="1">
    <source>
        <dbReference type="EMBL" id="KAF8566285.1"/>
    </source>
</evidence>